<dbReference type="AlphaFoldDB" id="A0A9W9ZF06"/>
<feature type="domain" description="G-protein coupled receptors family 1 profile" evidence="9">
    <location>
        <begin position="18"/>
        <end position="120"/>
    </location>
</feature>
<dbReference type="GO" id="GO:0004930">
    <property type="term" value="F:G protein-coupled receptor activity"/>
    <property type="evidence" value="ECO:0007669"/>
    <property type="project" value="UniProtKB-KW"/>
</dbReference>
<organism evidence="10 11">
    <name type="scientific">Desmophyllum pertusum</name>
    <dbReference type="NCBI Taxonomy" id="174260"/>
    <lineage>
        <taxon>Eukaryota</taxon>
        <taxon>Metazoa</taxon>
        <taxon>Cnidaria</taxon>
        <taxon>Anthozoa</taxon>
        <taxon>Hexacorallia</taxon>
        <taxon>Scleractinia</taxon>
        <taxon>Caryophylliina</taxon>
        <taxon>Caryophylliidae</taxon>
        <taxon>Desmophyllum</taxon>
    </lineage>
</organism>
<keyword evidence="4" id="KW-0297">G-protein coupled receptor</keyword>
<keyword evidence="5 8" id="KW-0472">Membrane</keyword>
<keyword evidence="6 10" id="KW-0675">Receptor</keyword>
<dbReference type="CDD" id="cd00637">
    <property type="entry name" value="7tm_classA_rhodopsin-like"/>
    <property type="match status" value="1"/>
</dbReference>
<dbReference type="PROSITE" id="PS50262">
    <property type="entry name" value="G_PROTEIN_RECEP_F1_2"/>
    <property type="match status" value="1"/>
</dbReference>
<comment type="caution">
    <text evidence="10">The sequence shown here is derived from an EMBL/GenBank/DDBJ whole genome shotgun (WGS) entry which is preliminary data.</text>
</comment>
<evidence type="ECO:0000256" key="4">
    <source>
        <dbReference type="ARBA" id="ARBA00023040"/>
    </source>
</evidence>
<evidence type="ECO:0000256" key="5">
    <source>
        <dbReference type="ARBA" id="ARBA00023136"/>
    </source>
</evidence>
<evidence type="ECO:0000256" key="1">
    <source>
        <dbReference type="ARBA" id="ARBA00004141"/>
    </source>
</evidence>
<evidence type="ECO:0000256" key="3">
    <source>
        <dbReference type="ARBA" id="ARBA00022989"/>
    </source>
</evidence>
<evidence type="ECO:0000313" key="11">
    <source>
        <dbReference type="Proteomes" id="UP001163046"/>
    </source>
</evidence>
<name>A0A9W9ZF06_9CNID</name>
<gene>
    <name evidence="10" type="primary">GPRNPR2</name>
    <name evidence="10" type="ORF">OS493_008923</name>
</gene>
<dbReference type="InterPro" id="IPR000276">
    <property type="entry name" value="GPCR_Rhodpsn"/>
</dbReference>
<evidence type="ECO:0000256" key="2">
    <source>
        <dbReference type="ARBA" id="ARBA00022692"/>
    </source>
</evidence>
<dbReference type="PRINTS" id="PR00237">
    <property type="entry name" value="GPCRRHODOPSN"/>
</dbReference>
<dbReference type="PANTHER" id="PTHR45695">
    <property type="entry name" value="LEUCOKININ RECEPTOR-RELATED"/>
    <property type="match status" value="1"/>
</dbReference>
<dbReference type="Gene3D" id="1.20.1070.10">
    <property type="entry name" value="Rhodopsin 7-helix transmembrane proteins"/>
    <property type="match status" value="1"/>
</dbReference>
<keyword evidence="11" id="KW-1185">Reference proteome</keyword>
<reference evidence="10" key="1">
    <citation type="submission" date="2023-01" db="EMBL/GenBank/DDBJ databases">
        <title>Genome assembly of the deep-sea coral Lophelia pertusa.</title>
        <authorList>
            <person name="Herrera S."/>
            <person name="Cordes E."/>
        </authorList>
    </citation>
    <scope>NUCLEOTIDE SEQUENCE</scope>
    <source>
        <strain evidence="10">USNM1676648</strain>
        <tissue evidence="10">Polyp</tissue>
    </source>
</reference>
<feature type="transmembrane region" description="Helical" evidence="8">
    <location>
        <begin position="37"/>
        <end position="56"/>
    </location>
</feature>
<evidence type="ECO:0000256" key="8">
    <source>
        <dbReference type="SAM" id="Phobius"/>
    </source>
</evidence>
<keyword evidence="3 8" id="KW-1133">Transmembrane helix</keyword>
<accession>A0A9W9ZF06</accession>
<dbReference type="Proteomes" id="UP001163046">
    <property type="component" value="Unassembled WGS sequence"/>
</dbReference>
<evidence type="ECO:0000313" key="10">
    <source>
        <dbReference type="EMBL" id="KAJ7380462.1"/>
    </source>
</evidence>
<proteinExistence type="predicted"/>
<dbReference type="GO" id="GO:0005886">
    <property type="term" value="C:plasma membrane"/>
    <property type="evidence" value="ECO:0007669"/>
    <property type="project" value="TreeGrafter"/>
</dbReference>
<evidence type="ECO:0000256" key="7">
    <source>
        <dbReference type="ARBA" id="ARBA00023224"/>
    </source>
</evidence>
<dbReference type="PANTHER" id="PTHR45695:SF9">
    <property type="entry name" value="LEUCOKININ RECEPTOR"/>
    <property type="match status" value="1"/>
</dbReference>
<dbReference type="InterPro" id="IPR017452">
    <property type="entry name" value="GPCR_Rhodpsn_7TM"/>
</dbReference>
<comment type="subcellular location">
    <subcellularLocation>
        <location evidence="1">Membrane</location>
        <topology evidence="1">Multi-pass membrane protein</topology>
    </subcellularLocation>
</comment>
<keyword evidence="7" id="KW-0807">Transducer</keyword>
<feature type="transmembrane region" description="Helical" evidence="8">
    <location>
        <begin position="6"/>
        <end position="25"/>
    </location>
</feature>
<keyword evidence="2 8" id="KW-0812">Transmembrane</keyword>
<dbReference type="SUPFAM" id="SSF81321">
    <property type="entry name" value="Family A G protein-coupled receptor-like"/>
    <property type="match status" value="1"/>
</dbReference>
<sequence>MIVFSLIYGASAFLAFVGNLFVLLVVTLYRSFHKMRYFLLASLALSDFLFAVLITSNRAVVSAVEEWIFGTTLCHYSAHLVRILHLSTVFQLCAVSYERYNAIVRRPLTYNGCIPKKKAF</sequence>
<dbReference type="Pfam" id="PF00001">
    <property type="entry name" value="7tm_1"/>
    <property type="match status" value="1"/>
</dbReference>
<evidence type="ECO:0000259" key="9">
    <source>
        <dbReference type="PROSITE" id="PS50262"/>
    </source>
</evidence>
<dbReference type="EMBL" id="MU826353">
    <property type="protein sequence ID" value="KAJ7380462.1"/>
    <property type="molecule type" value="Genomic_DNA"/>
</dbReference>
<evidence type="ECO:0000256" key="6">
    <source>
        <dbReference type="ARBA" id="ARBA00023170"/>
    </source>
</evidence>
<protein>
    <submittedName>
        <fullName evidence="10">Chemokine receptor</fullName>
    </submittedName>
</protein>